<dbReference type="InterPro" id="IPR010920">
    <property type="entry name" value="LSM_dom_sf"/>
</dbReference>
<feature type="transmembrane region" description="Helical" evidence="5">
    <location>
        <begin position="44"/>
        <end position="61"/>
    </location>
</feature>
<feature type="transmembrane region" description="Helical" evidence="5">
    <location>
        <begin position="7"/>
        <end position="24"/>
    </location>
</feature>
<keyword evidence="4 5" id="KW-0472">Membrane</keyword>
<evidence type="ECO:0000256" key="3">
    <source>
        <dbReference type="ARBA" id="ARBA00022989"/>
    </source>
</evidence>
<dbReference type="SUPFAM" id="SSF50182">
    <property type="entry name" value="Sm-like ribonucleoproteins"/>
    <property type="match status" value="1"/>
</dbReference>
<dbReference type="GO" id="GO:0008381">
    <property type="term" value="F:mechanosensitive monoatomic ion channel activity"/>
    <property type="evidence" value="ECO:0007669"/>
    <property type="project" value="UniProtKB-ARBA"/>
</dbReference>
<evidence type="ECO:0000256" key="4">
    <source>
        <dbReference type="ARBA" id="ARBA00023136"/>
    </source>
</evidence>
<evidence type="ECO:0000256" key="5">
    <source>
        <dbReference type="SAM" id="Phobius"/>
    </source>
</evidence>
<feature type="transmembrane region" description="Helical" evidence="5">
    <location>
        <begin position="88"/>
        <end position="109"/>
    </location>
</feature>
<dbReference type="STRING" id="1073327.SAMN04488108_1664"/>
<dbReference type="Pfam" id="PF00924">
    <property type="entry name" value="MS_channel_2nd"/>
    <property type="match status" value="1"/>
</dbReference>
<dbReference type="PANTHER" id="PTHR30566:SF25">
    <property type="entry name" value="INNER MEMBRANE PROTEIN"/>
    <property type="match status" value="1"/>
</dbReference>
<dbReference type="Gene3D" id="1.10.287.1260">
    <property type="match status" value="1"/>
</dbReference>
<dbReference type="GO" id="GO:0016020">
    <property type="term" value="C:membrane"/>
    <property type="evidence" value="ECO:0007669"/>
    <property type="project" value="UniProtKB-SubCell"/>
</dbReference>
<evidence type="ECO:0000256" key="2">
    <source>
        <dbReference type="ARBA" id="ARBA00022692"/>
    </source>
</evidence>
<dbReference type="Gene3D" id="2.30.30.60">
    <property type="match status" value="1"/>
</dbReference>
<dbReference type="AlphaFoldDB" id="A0A1M7ZAF2"/>
<dbReference type="EMBL" id="FRXN01000002">
    <property type="protein sequence ID" value="SHO61895.1"/>
    <property type="molecule type" value="Genomic_DNA"/>
</dbReference>
<feature type="transmembrane region" description="Helical" evidence="5">
    <location>
        <begin position="115"/>
        <end position="134"/>
    </location>
</feature>
<dbReference type="OrthoDB" id="9792218at2"/>
<gene>
    <name evidence="7" type="ORF">SAMN04488108_1664</name>
</gene>
<dbReference type="InterPro" id="IPR023408">
    <property type="entry name" value="MscS_beta-dom_sf"/>
</dbReference>
<keyword evidence="3 5" id="KW-1133">Transmembrane helix</keyword>
<dbReference type="InterPro" id="IPR006685">
    <property type="entry name" value="MscS_channel_2nd"/>
</dbReference>
<accession>A0A1M7ZAF2</accession>
<dbReference type="RefSeq" id="WP_073571312.1">
    <property type="nucleotide sequence ID" value="NZ_FRXN01000002.1"/>
</dbReference>
<dbReference type="PANTHER" id="PTHR30566">
    <property type="entry name" value="YNAI-RELATED MECHANOSENSITIVE ION CHANNEL"/>
    <property type="match status" value="1"/>
</dbReference>
<name>A0A1M7ZAF2_9BACT</name>
<dbReference type="Proteomes" id="UP000184609">
    <property type="component" value="Unassembled WGS sequence"/>
</dbReference>
<protein>
    <submittedName>
        <fullName evidence="7">Small-conductance mechanosensitive channel</fullName>
    </submittedName>
</protein>
<keyword evidence="8" id="KW-1185">Reference proteome</keyword>
<organism evidence="7 8">
    <name type="scientific">Algoriphagus zhangzhouensis</name>
    <dbReference type="NCBI Taxonomy" id="1073327"/>
    <lineage>
        <taxon>Bacteria</taxon>
        <taxon>Pseudomonadati</taxon>
        <taxon>Bacteroidota</taxon>
        <taxon>Cytophagia</taxon>
        <taxon>Cytophagales</taxon>
        <taxon>Cyclobacteriaceae</taxon>
        <taxon>Algoriphagus</taxon>
    </lineage>
</organism>
<comment type="subcellular location">
    <subcellularLocation>
        <location evidence="1">Membrane</location>
    </subcellularLocation>
</comment>
<reference evidence="8" key="1">
    <citation type="submission" date="2016-12" db="EMBL/GenBank/DDBJ databases">
        <authorList>
            <person name="Varghese N."/>
            <person name="Submissions S."/>
        </authorList>
    </citation>
    <scope>NUCLEOTIDE SEQUENCE [LARGE SCALE GENOMIC DNA]</scope>
    <source>
        <strain evidence="8">DSM 25035</strain>
    </source>
</reference>
<evidence type="ECO:0000313" key="7">
    <source>
        <dbReference type="EMBL" id="SHO61895.1"/>
    </source>
</evidence>
<proteinExistence type="predicted"/>
<evidence type="ECO:0000256" key="1">
    <source>
        <dbReference type="ARBA" id="ARBA00004370"/>
    </source>
</evidence>
<evidence type="ECO:0000313" key="8">
    <source>
        <dbReference type="Proteomes" id="UP000184609"/>
    </source>
</evidence>
<evidence type="ECO:0000259" key="6">
    <source>
        <dbReference type="Pfam" id="PF00924"/>
    </source>
</evidence>
<feature type="domain" description="Mechanosensitive ion channel MscS" evidence="6">
    <location>
        <begin position="138"/>
        <end position="203"/>
    </location>
</feature>
<sequence length="307" mass="35307">MKIYRRLIFPLLVTTLLVAAKLYFRGESQNWEGILGWLPHINTVLIITGFTWCLLVLTGILKRGFLKQFDIGKEDNLRARKVYTQLNILQKIVNFVIIVLGIGLILISFEEIRKIGVGVFASAGLAGIIIGFSAQKAIGTLVAGIQIAFAQPFRLDDAVVVENEWGWIEEINLTYVVVRIWDQRRLVLPTTYFLEKPFQNWTRTSADIIGSVFLYTDYRVSFDALREELDRILENTPLWDKKVKVLQVTEAKERTVESRILVSAKNSPTAWDLRVHVREKMIEYIQKNFPESLPRTRIALDQEAIEK</sequence>
<keyword evidence="2 5" id="KW-0812">Transmembrane</keyword>